<comment type="caution">
    <text evidence="4">The sequence shown here is derived from an EMBL/GenBank/DDBJ whole genome shotgun (WGS) entry which is preliminary data.</text>
</comment>
<protein>
    <recommendedName>
        <fullName evidence="3">EF-hand domain-containing protein</fullName>
    </recommendedName>
</protein>
<dbReference type="InterPro" id="IPR002048">
    <property type="entry name" value="EF_hand_dom"/>
</dbReference>
<accession>A0ABP0R260</accession>
<reference evidence="4 5" key="1">
    <citation type="submission" date="2024-02" db="EMBL/GenBank/DDBJ databases">
        <authorList>
            <person name="Chen Y."/>
            <person name="Shah S."/>
            <person name="Dougan E. K."/>
            <person name="Thang M."/>
            <person name="Chan C."/>
        </authorList>
    </citation>
    <scope>NUCLEOTIDE SEQUENCE [LARGE SCALE GENOMIC DNA]</scope>
</reference>
<evidence type="ECO:0000313" key="5">
    <source>
        <dbReference type="Proteomes" id="UP001642464"/>
    </source>
</evidence>
<dbReference type="Gene3D" id="1.10.238.10">
    <property type="entry name" value="EF-hand"/>
    <property type="match status" value="1"/>
</dbReference>
<feature type="compositionally biased region" description="Low complexity" evidence="2">
    <location>
        <begin position="253"/>
        <end position="264"/>
    </location>
</feature>
<evidence type="ECO:0000256" key="1">
    <source>
        <dbReference type="ARBA" id="ARBA00022837"/>
    </source>
</evidence>
<dbReference type="EMBL" id="CAXAMM010040451">
    <property type="protein sequence ID" value="CAK9093296.1"/>
    <property type="molecule type" value="Genomic_DNA"/>
</dbReference>
<organism evidence="4 5">
    <name type="scientific">Durusdinium trenchii</name>
    <dbReference type="NCBI Taxonomy" id="1381693"/>
    <lineage>
        <taxon>Eukaryota</taxon>
        <taxon>Sar</taxon>
        <taxon>Alveolata</taxon>
        <taxon>Dinophyceae</taxon>
        <taxon>Suessiales</taxon>
        <taxon>Symbiodiniaceae</taxon>
        <taxon>Durusdinium</taxon>
    </lineage>
</organism>
<gene>
    <name evidence="4" type="ORF">SCF082_LOCUS43890</name>
</gene>
<dbReference type="InterPro" id="IPR011992">
    <property type="entry name" value="EF-hand-dom_pair"/>
</dbReference>
<dbReference type="SUPFAM" id="SSF47473">
    <property type="entry name" value="EF-hand"/>
    <property type="match status" value="1"/>
</dbReference>
<evidence type="ECO:0000259" key="3">
    <source>
        <dbReference type="PROSITE" id="PS50222"/>
    </source>
</evidence>
<sequence length="624" mass="69845">MSTDCFSWSSHSQDASRFLYPVVASSLMTTPFPAMPPDPKYPAGHRPLATEQLQRFLADAVNSRSEELTPLQSAFTSKRLDDTQNVVTASTVKELMFDGRRVSPALRLVKDALCRYSGTASPPSKPGRKPDPSVDRERLARARRLLYPSPELSQADPLPSKDSTRATSSRSTSAGPSVATPLLLATSRPMTSGNTLPHPWQALPKRPVTSPETSAALPEVSARLAFSAGSYGRRRALRGGRTRVHALGLTRESTTSSQSSIDSSPGRREGSRAPSSSKKLAQRMANLAGRLHHKVYKIRAASKGACALAHSCRKRLTMSKMTRQEEKNLATAAIHSRQIEEWGSPTSSQPVSTITRQRTKEMKKDEASLIAEGHKALFNAVSKMASTRSESPLRPNDSEGAREAKPGIFTSFKAHELSCEYNLPGGHVTQAWKLFKRYDVDNDGLLAPYEFQLLLRHVLRERFPSAKDVPRELFKEAIEIQNMQVTVTFADFLTWITRNAFQECLLLNDDQRFMRFIARKFQVHVTDVESVKRHFDSYSHHTGRMEYPEFHKLLALLLNLQDVLSLPESRVKSFWRELAGDHNGFVEFSDFIPWYLACFAGGDGSPLVNFYRKIRPIPILEEYE</sequence>
<feature type="region of interest" description="Disordered" evidence="2">
    <location>
        <begin position="116"/>
        <end position="215"/>
    </location>
</feature>
<name>A0ABP0R260_9DINO</name>
<keyword evidence="1" id="KW-0106">Calcium</keyword>
<evidence type="ECO:0000256" key="2">
    <source>
        <dbReference type="SAM" id="MobiDB-lite"/>
    </source>
</evidence>
<proteinExistence type="predicted"/>
<feature type="domain" description="EF-hand" evidence="3">
    <location>
        <begin position="426"/>
        <end position="461"/>
    </location>
</feature>
<keyword evidence="5" id="KW-1185">Reference proteome</keyword>
<dbReference type="PROSITE" id="PS50222">
    <property type="entry name" value="EF_HAND_2"/>
    <property type="match status" value="1"/>
</dbReference>
<feature type="region of interest" description="Disordered" evidence="2">
    <location>
        <begin position="243"/>
        <end position="281"/>
    </location>
</feature>
<dbReference type="Proteomes" id="UP001642464">
    <property type="component" value="Unassembled WGS sequence"/>
</dbReference>
<feature type="compositionally biased region" description="Low complexity" evidence="2">
    <location>
        <begin position="165"/>
        <end position="174"/>
    </location>
</feature>
<dbReference type="PROSITE" id="PS00018">
    <property type="entry name" value="EF_HAND_1"/>
    <property type="match status" value="1"/>
</dbReference>
<dbReference type="InterPro" id="IPR018247">
    <property type="entry name" value="EF_Hand_1_Ca_BS"/>
</dbReference>
<feature type="compositionally biased region" description="Basic and acidic residues" evidence="2">
    <location>
        <begin position="128"/>
        <end position="140"/>
    </location>
</feature>
<evidence type="ECO:0000313" key="4">
    <source>
        <dbReference type="EMBL" id="CAK9093296.1"/>
    </source>
</evidence>